<name>E0XU89_9CHLR</name>
<dbReference type="CDD" id="cd03680">
    <property type="entry name" value="MM_CoA_mutase_ICM_like"/>
    <property type="match status" value="1"/>
</dbReference>
<reference evidence="3" key="1">
    <citation type="journal article" date="2011" name="Environ. Microbiol.">
        <title>Time-series analyses of Monterey Bay coastal microbial picoplankton using a 'genome proxy' microarray.</title>
        <authorList>
            <person name="Rich V.I."/>
            <person name="Pham V.D."/>
            <person name="Eppley J."/>
            <person name="Shi Y."/>
            <person name="DeLong E.F."/>
        </authorList>
    </citation>
    <scope>NUCLEOTIDE SEQUENCE</scope>
</reference>
<dbReference type="InterPro" id="IPR006099">
    <property type="entry name" value="MeMalonylCoA_mutase_a/b_cat"/>
</dbReference>
<sequence length="580" mass="64925">MLGPLILIPSPAYTRAYLTAYVRIVVGASVTSKSARGWRLGPYQKAIERNAERQSHFESSSGSEVDPLYSPEHIADWNYHEKLGYPAEYPFTRGVQPTMYRGRLWTMRQYAGFSDAEESNRRYKFLLEQGQTGLSVAFDLPTQIGYDSDDPQSEGEVGKVGVAISSLQDMETLTDGLPLERVTTSMTINATGPILLAMYVAAAKKQKADLSKVGGTTQNDILKEYIARGTYIFPPRPSLRLITDVFAWCRDELPSWNTISISGYHMREAGCTAAQELAFTFADAIEYVDAALEAGLEFDEFAPRLSFFWACHSNFLEEIAKFRASRRMWAKIATERYGSKNERSQMLRFHTQTGGATLTAQQPMNNVVRTALQALSAVLGGTQSLHTNSWDEALALPTEESVEMALRTQQLIAYESGVADVIDPLAGSYYIESLTDRVEEEANAYLSRIEDVGGALRGIEQGFQQREIQESAFRLQRMQEDDERIVVGVNRFETEELEVPPLAGHDRSVARRQTERLATLRSERDDMAVERSLADIRVAARGKENMMPLLIAAVEAYTTIGEICGVLREEWGEYQEVLTI</sequence>
<dbReference type="InterPro" id="IPR016176">
    <property type="entry name" value="Cbl-dep_enz_cat"/>
</dbReference>
<proteinExistence type="predicted"/>
<accession>E0XU89</accession>
<feature type="domain" description="Methylmalonyl-CoA mutase alpha/beta chain catalytic" evidence="2">
    <location>
        <begin position="59"/>
        <end position="573"/>
    </location>
</feature>
<dbReference type="SUPFAM" id="SSF51703">
    <property type="entry name" value="Cobalamin (vitamin B12)-dependent enzymes"/>
    <property type="match status" value="1"/>
</dbReference>
<organism evidence="3">
    <name type="scientific">uncultured Chloroflexi bacterium HF0200_09I09</name>
    <dbReference type="NCBI Taxonomy" id="710736"/>
    <lineage>
        <taxon>Bacteria</taxon>
        <taxon>Bacillati</taxon>
        <taxon>Chloroflexota</taxon>
        <taxon>environmental samples</taxon>
    </lineage>
</organism>
<dbReference type="InterPro" id="IPR006098">
    <property type="entry name" value="MMCoA_mutase_a_cat"/>
</dbReference>
<keyword evidence="1" id="KW-0413">Isomerase</keyword>
<dbReference type="EMBL" id="GU474878">
    <property type="protein sequence ID" value="ADI17980.1"/>
    <property type="molecule type" value="Genomic_DNA"/>
</dbReference>
<dbReference type="PANTHER" id="PTHR48101:SF1">
    <property type="entry name" value="METHYLMALONYL-COA MUTASE, LARGE SUBUNIT"/>
    <property type="match status" value="1"/>
</dbReference>
<dbReference type="Pfam" id="PF01642">
    <property type="entry name" value="MM_CoA_mutase"/>
    <property type="match status" value="1"/>
</dbReference>
<dbReference type="GO" id="GO:0004494">
    <property type="term" value="F:methylmalonyl-CoA mutase activity"/>
    <property type="evidence" value="ECO:0007669"/>
    <property type="project" value="InterPro"/>
</dbReference>
<evidence type="ECO:0000256" key="1">
    <source>
        <dbReference type="ARBA" id="ARBA00023235"/>
    </source>
</evidence>
<evidence type="ECO:0000259" key="2">
    <source>
        <dbReference type="Pfam" id="PF01642"/>
    </source>
</evidence>
<dbReference type="GO" id="GO:0031419">
    <property type="term" value="F:cobalamin binding"/>
    <property type="evidence" value="ECO:0007669"/>
    <property type="project" value="InterPro"/>
</dbReference>
<evidence type="ECO:0000313" key="3">
    <source>
        <dbReference type="EMBL" id="ADI17980.1"/>
    </source>
</evidence>
<dbReference type="AlphaFoldDB" id="E0XU89"/>
<dbReference type="PANTHER" id="PTHR48101">
    <property type="entry name" value="METHYLMALONYL-COA MUTASE, MITOCHONDRIAL-RELATED"/>
    <property type="match status" value="1"/>
</dbReference>
<protein>
    <submittedName>
        <fullName evidence="3">Methylmalonyl-CoA mutase, N-terminal domain/subunit</fullName>
    </submittedName>
</protein>
<dbReference type="NCBIfam" id="TIGR00641">
    <property type="entry name" value="acid_CoA_mut_N"/>
    <property type="match status" value="1"/>
</dbReference>
<dbReference type="Gene3D" id="3.20.20.240">
    <property type="entry name" value="Methylmalonyl-CoA mutase"/>
    <property type="match status" value="1"/>
</dbReference>